<keyword evidence="2 4" id="KW-0689">Ribosomal protein</keyword>
<dbReference type="SUPFAM" id="SSF52080">
    <property type="entry name" value="Ribosomal proteins L15p and L18e"/>
    <property type="match status" value="1"/>
</dbReference>
<evidence type="ECO:0000256" key="6">
    <source>
        <dbReference type="SAM" id="MobiDB-lite"/>
    </source>
</evidence>
<dbReference type="PANTHER" id="PTHR12934">
    <property type="entry name" value="50S RIBOSOMAL PROTEIN L15"/>
    <property type="match status" value="1"/>
</dbReference>
<dbReference type="Gene3D" id="3.100.10.10">
    <property type="match status" value="1"/>
</dbReference>
<reference evidence="8 9" key="1">
    <citation type="journal article" date="2016" name="Nat. Commun.">
        <title>Thousands of microbial genomes shed light on interconnected biogeochemical processes in an aquifer system.</title>
        <authorList>
            <person name="Anantharaman K."/>
            <person name="Brown C.T."/>
            <person name="Hug L.A."/>
            <person name="Sharon I."/>
            <person name="Castelle C.J."/>
            <person name="Probst A.J."/>
            <person name="Thomas B.C."/>
            <person name="Singh A."/>
            <person name="Wilkins M.J."/>
            <person name="Karaoz U."/>
            <person name="Brodie E.L."/>
            <person name="Williams K.H."/>
            <person name="Hubbard S.S."/>
            <person name="Banfield J.F."/>
        </authorList>
    </citation>
    <scope>NUCLEOTIDE SEQUENCE [LARGE SCALE GENOMIC DNA]</scope>
</reference>
<evidence type="ECO:0000256" key="3">
    <source>
        <dbReference type="ARBA" id="ARBA00023274"/>
    </source>
</evidence>
<accession>A0A1F2UU36</accession>
<dbReference type="GO" id="GO:0019843">
    <property type="term" value="F:rRNA binding"/>
    <property type="evidence" value="ECO:0007669"/>
    <property type="project" value="UniProtKB-UniRule"/>
</dbReference>
<comment type="similarity">
    <text evidence="1 4 5">Belongs to the universal ribosomal protein uL15 family.</text>
</comment>
<organism evidence="8 9">
    <name type="scientific">Candidatus Aquicultor primus</name>
    <dbReference type="NCBI Taxonomy" id="1797195"/>
    <lineage>
        <taxon>Bacteria</taxon>
        <taxon>Bacillati</taxon>
        <taxon>Actinomycetota</taxon>
        <taxon>Candidatus Aquicultoria</taxon>
        <taxon>Candidatus Aquicultorales</taxon>
        <taxon>Candidatus Aquicultoraceae</taxon>
        <taxon>Candidatus Aquicultor</taxon>
    </lineage>
</organism>
<dbReference type="InterPro" id="IPR001196">
    <property type="entry name" value="Ribosomal_uL15_CS"/>
</dbReference>
<dbReference type="InterPro" id="IPR036227">
    <property type="entry name" value="Ribosomal_uL15/eL18_sf"/>
</dbReference>
<dbReference type="PROSITE" id="PS00475">
    <property type="entry name" value="RIBOSOMAL_L15"/>
    <property type="match status" value="1"/>
</dbReference>
<evidence type="ECO:0000256" key="4">
    <source>
        <dbReference type="HAMAP-Rule" id="MF_01341"/>
    </source>
</evidence>
<dbReference type="InterPro" id="IPR021131">
    <property type="entry name" value="Ribosomal_uL15/eL18"/>
</dbReference>
<keyword evidence="4" id="KW-0699">rRNA-binding</keyword>
<dbReference type="AlphaFoldDB" id="A0A1F2UU36"/>
<evidence type="ECO:0000313" key="8">
    <source>
        <dbReference type="EMBL" id="OFW34796.1"/>
    </source>
</evidence>
<sequence length="148" mass="15451">MRLHELSPAPGAVKKKKRVGRGPGSGHGKTATRGTKGQKSRSGGGKGAAFEGGQTPIYRRLPKLPGFKNRFKKVYSLVNIEQLNIFESGAVVDAASLQQAGLVKKAATPVKVLGRGEITKALTVKANQFSGTAITKIEAAGGKAESLK</sequence>
<comment type="subunit">
    <text evidence="4">Part of the 50S ribosomal subunit.</text>
</comment>
<dbReference type="HAMAP" id="MF_01341">
    <property type="entry name" value="Ribosomal_uL15"/>
    <property type="match status" value="1"/>
</dbReference>
<dbReference type="GO" id="GO:0003735">
    <property type="term" value="F:structural constituent of ribosome"/>
    <property type="evidence" value="ECO:0007669"/>
    <property type="project" value="InterPro"/>
</dbReference>
<dbReference type="InterPro" id="IPR005749">
    <property type="entry name" value="Ribosomal_uL15_bac-type"/>
</dbReference>
<gene>
    <name evidence="4" type="primary">rplO</name>
    <name evidence="8" type="ORF">A2074_06600</name>
</gene>
<dbReference type="Proteomes" id="UP000178086">
    <property type="component" value="Unassembled WGS sequence"/>
</dbReference>
<evidence type="ECO:0000313" key="9">
    <source>
        <dbReference type="Proteomes" id="UP000178086"/>
    </source>
</evidence>
<dbReference type="GO" id="GO:0022625">
    <property type="term" value="C:cytosolic large ribosomal subunit"/>
    <property type="evidence" value="ECO:0007669"/>
    <property type="project" value="TreeGrafter"/>
</dbReference>
<evidence type="ECO:0000256" key="5">
    <source>
        <dbReference type="RuleBase" id="RU003888"/>
    </source>
</evidence>
<comment type="function">
    <text evidence="4">Binds to the 23S rRNA.</text>
</comment>
<protein>
    <recommendedName>
        <fullName evidence="4">Large ribosomal subunit protein uL15</fullName>
    </recommendedName>
</protein>
<name>A0A1F2UU36_9ACTN</name>
<dbReference type="InterPro" id="IPR030878">
    <property type="entry name" value="Ribosomal_uL15"/>
</dbReference>
<dbReference type="PANTHER" id="PTHR12934:SF11">
    <property type="entry name" value="LARGE RIBOSOMAL SUBUNIT PROTEIN UL15M"/>
    <property type="match status" value="1"/>
</dbReference>
<keyword evidence="4" id="KW-0694">RNA-binding</keyword>
<evidence type="ECO:0000256" key="1">
    <source>
        <dbReference type="ARBA" id="ARBA00007320"/>
    </source>
</evidence>
<dbReference type="NCBIfam" id="TIGR01071">
    <property type="entry name" value="rplO_bact"/>
    <property type="match status" value="1"/>
</dbReference>
<evidence type="ECO:0000259" key="7">
    <source>
        <dbReference type="Pfam" id="PF00828"/>
    </source>
</evidence>
<keyword evidence="3 4" id="KW-0687">Ribonucleoprotein</keyword>
<feature type="domain" description="Large ribosomal subunit protein uL15/eL18" evidence="7">
    <location>
        <begin position="78"/>
        <end position="145"/>
    </location>
</feature>
<evidence type="ECO:0000256" key="2">
    <source>
        <dbReference type="ARBA" id="ARBA00022980"/>
    </source>
</evidence>
<dbReference type="EMBL" id="MELI01000031">
    <property type="protein sequence ID" value="OFW34796.1"/>
    <property type="molecule type" value="Genomic_DNA"/>
</dbReference>
<comment type="caution">
    <text evidence="8">The sequence shown here is derived from an EMBL/GenBank/DDBJ whole genome shotgun (WGS) entry which is preliminary data.</text>
</comment>
<feature type="region of interest" description="Disordered" evidence="6">
    <location>
        <begin position="1"/>
        <end position="55"/>
    </location>
</feature>
<proteinExistence type="inferred from homology"/>
<dbReference type="GO" id="GO:0006412">
    <property type="term" value="P:translation"/>
    <property type="evidence" value="ECO:0007669"/>
    <property type="project" value="UniProtKB-UniRule"/>
</dbReference>
<dbReference type="Pfam" id="PF00828">
    <property type="entry name" value="Ribosomal_L27A"/>
    <property type="match status" value="1"/>
</dbReference>